<organism evidence="1 2">
    <name type="scientific">Amanita muscaria (strain Koide BX008)</name>
    <dbReference type="NCBI Taxonomy" id="946122"/>
    <lineage>
        <taxon>Eukaryota</taxon>
        <taxon>Fungi</taxon>
        <taxon>Dikarya</taxon>
        <taxon>Basidiomycota</taxon>
        <taxon>Agaricomycotina</taxon>
        <taxon>Agaricomycetes</taxon>
        <taxon>Agaricomycetidae</taxon>
        <taxon>Agaricales</taxon>
        <taxon>Pluteineae</taxon>
        <taxon>Amanitaceae</taxon>
        <taxon>Amanita</taxon>
    </lineage>
</organism>
<accession>A0A0C2WVT8</accession>
<evidence type="ECO:0000313" key="2">
    <source>
        <dbReference type="Proteomes" id="UP000054549"/>
    </source>
</evidence>
<dbReference type="AlphaFoldDB" id="A0A0C2WVT8"/>
<dbReference type="InterPro" id="IPR011009">
    <property type="entry name" value="Kinase-like_dom_sf"/>
</dbReference>
<sequence>MFHGYFAWQVREKLSYDQAKSRHLADYTPESNVTAFANIFREVCFGGDNINLPKHLVKDAKKLIKRCHATNPQKRATIADVVKEMETWDLT</sequence>
<protein>
    <submittedName>
        <fullName evidence="1">Uncharacterized protein</fullName>
    </submittedName>
</protein>
<dbReference type="HOGENOM" id="CLU_087973_1_0_1"/>
<dbReference type="InParanoid" id="A0A0C2WVT8"/>
<reference evidence="1 2" key="1">
    <citation type="submission" date="2014-04" db="EMBL/GenBank/DDBJ databases">
        <title>Evolutionary Origins and Diversification of the Mycorrhizal Mutualists.</title>
        <authorList>
            <consortium name="DOE Joint Genome Institute"/>
            <consortium name="Mycorrhizal Genomics Consortium"/>
            <person name="Kohler A."/>
            <person name="Kuo A."/>
            <person name="Nagy L.G."/>
            <person name="Floudas D."/>
            <person name="Copeland A."/>
            <person name="Barry K.W."/>
            <person name="Cichocki N."/>
            <person name="Veneault-Fourrey C."/>
            <person name="LaButti K."/>
            <person name="Lindquist E.A."/>
            <person name="Lipzen A."/>
            <person name="Lundell T."/>
            <person name="Morin E."/>
            <person name="Murat C."/>
            <person name="Riley R."/>
            <person name="Ohm R."/>
            <person name="Sun H."/>
            <person name="Tunlid A."/>
            <person name="Henrissat B."/>
            <person name="Grigoriev I.V."/>
            <person name="Hibbett D.S."/>
            <person name="Martin F."/>
        </authorList>
    </citation>
    <scope>NUCLEOTIDE SEQUENCE [LARGE SCALE GENOMIC DNA]</scope>
    <source>
        <strain evidence="1 2">Koide BX008</strain>
    </source>
</reference>
<dbReference type="EMBL" id="KN818298">
    <property type="protein sequence ID" value="KIL60448.1"/>
    <property type="molecule type" value="Genomic_DNA"/>
</dbReference>
<evidence type="ECO:0000313" key="1">
    <source>
        <dbReference type="EMBL" id="KIL60448.1"/>
    </source>
</evidence>
<dbReference type="SUPFAM" id="SSF56112">
    <property type="entry name" value="Protein kinase-like (PK-like)"/>
    <property type="match status" value="1"/>
</dbReference>
<proteinExistence type="predicted"/>
<dbReference type="Proteomes" id="UP000054549">
    <property type="component" value="Unassembled WGS sequence"/>
</dbReference>
<keyword evidence="2" id="KW-1185">Reference proteome</keyword>
<name>A0A0C2WVT8_AMAMK</name>
<dbReference type="Gene3D" id="1.10.510.10">
    <property type="entry name" value="Transferase(Phosphotransferase) domain 1"/>
    <property type="match status" value="1"/>
</dbReference>
<gene>
    <name evidence="1" type="ORF">M378DRAFT_917192</name>
</gene>